<evidence type="ECO:0000313" key="2">
    <source>
        <dbReference type="EMBL" id="MCP8939713.1"/>
    </source>
</evidence>
<feature type="domain" description="AMP-dependent synthetase/ligase" evidence="1">
    <location>
        <begin position="119"/>
        <end position="275"/>
    </location>
</feature>
<dbReference type="InterPro" id="IPR042099">
    <property type="entry name" value="ANL_N_sf"/>
</dbReference>
<dbReference type="PANTHER" id="PTHR43845:SF1">
    <property type="entry name" value="BLR5969 PROTEIN"/>
    <property type="match status" value="1"/>
</dbReference>
<keyword evidence="3" id="KW-1185">Reference proteome</keyword>
<gene>
    <name evidence="2" type="ORF">NK718_14385</name>
</gene>
<dbReference type="PANTHER" id="PTHR43845">
    <property type="entry name" value="BLR5969 PROTEIN"/>
    <property type="match status" value="1"/>
</dbReference>
<dbReference type="EMBL" id="JANCLU010000014">
    <property type="protein sequence ID" value="MCP8939713.1"/>
    <property type="molecule type" value="Genomic_DNA"/>
</dbReference>
<name>A0ABT1LFP8_9HYPH</name>
<protein>
    <submittedName>
        <fullName evidence="2">AMP-binding protein</fullName>
    </submittedName>
</protein>
<dbReference type="Gene3D" id="3.30.300.30">
    <property type="match status" value="1"/>
</dbReference>
<organism evidence="2 3">
    <name type="scientific">Alsobacter ponti</name>
    <dbReference type="NCBI Taxonomy" id="2962936"/>
    <lineage>
        <taxon>Bacteria</taxon>
        <taxon>Pseudomonadati</taxon>
        <taxon>Pseudomonadota</taxon>
        <taxon>Alphaproteobacteria</taxon>
        <taxon>Hyphomicrobiales</taxon>
        <taxon>Alsobacteraceae</taxon>
        <taxon>Alsobacter</taxon>
    </lineage>
</organism>
<accession>A0ABT1LFP8</accession>
<dbReference type="Proteomes" id="UP001205890">
    <property type="component" value="Unassembled WGS sequence"/>
</dbReference>
<dbReference type="InterPro" id="IPR000873">
    <property type="entry name" value="AMP-dep_synth/lig_dom"/>
</dbReference>
<comment type="caution">
    <text evidence="2">The sequence shown here is derived from an EMBL/GenBank/DDBJ whole genome shotgun (WGS) entry which is preliminary data.</text>
</comment>
<proteinExistence type="predicted"/>
<dbReference type="Gene3D" id="3.40.50.12780">
    <property type="entry name" value="N-terminal domain of ligase-like"/>
    <property type="match status" value="1"/>
</dbReference>
<dbReference type="InterPro" id="IPR045851">
    <property type="entry name" value="AMP-bd_C_sf"/>
</dbReference>
<sequence length="410" mass="43251">MTEHYDELETRPAAEREADLFRRLPATVAKAMTGPGWARHLAGVDPGAVSSPAALAALPVLRKSELPARQKADPPFAGFAAEPLSSFGRLYVSPGPIFEPEGTQPDPWRVARALFAAGVRRGDIVLNTFSYHLTPGAFMMDAGARALGCPVIPAGPGQTEQQLDVIAHLRPVAYCGTPDFLKILLDAGEKAGKPAASLRKAFVSGAAFPATLRDELLGRGVAAYQAYAVADVGVVAYETPAREGLVASEDLILEIVRPGTGEPVPDGEVGEVVVTSLNPVHPVIRLALGDLSAVLAGPSPCGRTARRIKGWMGRADQTAKVKGMFVRPEQIAEILRRHPGVGRARLVVSRRNEQDAMTLHVEAANPDPDLAASMEVTLQAVTRLRGDVAVAAPGALPNDGKVIADERPVG</sequence>
<dbReference type="RefSeq" id="WP_254743614.1">
    <property type="nucleotide sequence ID" value="NZ_JANCLU010000014.1"/>
</dbReference>
<evidence type="ECO:0000313" key="3">
    <source>
        <dbReference type="Proteomes" id="UP001205890"/>
    </source>
</evidence>
<dbReference type="Pfam" id="PF00501">
    <property type="entry name" value="AMP-binding"/>
    <property type="match status" value="1"/>
</dbReference>
<dbReference type="SUPFAM" id="SSF56801">
    <property type="entry name" value="Acetyl-CoA synthetase-like"/>
    <property type="match status" value="1"/>
</dbReference>
<reference evidence="2 3" key="1">
    <citation type="submission" date="2022-07" db="EMBL/GenBank/DDBJ databases">
        <authorList>
            <person name="Li W.-J."/>
            <person name="Deng Q.-Q."/>
        </authorList>
    </citation>
    <scope>NUCLEOTIDE SEQUENCE [LARGE SCALE GENOMIC DNA]</scope>
    <source>
        <strain evidence="2 3">SYSU M60028</strain>
    </source>
</reference>
<evidence type="ECO:0000259" key="1">
    <source>
        <dbReference type="Pfam" id="PF00501"/>
    </source>
</evidence>